<evidence type="ECO:0000313" key="2">
    <source>
        <dbReference type="Proteomes" id="UP001497535"/>
    </source>
</evidence>
<accession>A0ACB1AEP6</accession>
<name>A0ACB1AEP6_MELEN</name>
<organism evidence="1 2">
    <name type="scientific">Meloidogyne enterolobii</name>
    <name type="common">Root-knot nematode worm</name>
    <name type="synonym">Meloidogyne mayaguensis</name>
    <dbReference type="NCBI Taxonomy" id="390850"/>
    <lineage>
        <taxon>Eukaryota</taxon>
        <taxon>Metazoa</taxon>
        <taxon>Ecdysozoa</taxon>
        <taxon>Nematoda</taxon>
        <taxon>Chromadorea</taxon>
        <taxon>Rhabditida</taxon>
        <taxon>Tylenchina</taxon>
        <taxon>Tylenchomorpha</taxon>
        <taxon>Tylenchoidea</taxon>
        <taxon>Meloidogynidae</taxon>
        <taxon>Meloidogyninae</taxon>
        <taxon>Meloidogyne</taxon>
    </lineage>
</organism>
<evidence type="ECO:0000313" key="1">
    <source>
        <dbReference type="EMBL" id="CAK5089264.1"/>
    </source>
</evidence>
<proteinExistence type="predicted"/>
<comment type="caution">
    <text evidence="1">The sequence shown here is derived from an EMBL/GenBank/DDBJ whole genome shotgun (WGS) entry which is preliminary data.</text>
</comment>
<keyword evidence="2" id="KW-1185">Reference proteome</keyword>
<sequence length="221" mass="25150">MVLCQKPYLTDRFAFAQQQPAIDPVDRQDIFDIGGALIDDIQTISFRRKVVSPDKSTDLSLAQCAHFLFPVQGGRVMAHSSRDFQQARTPIGFHDQQQPISSPTQICLCDRPTNFKNSEKEQIGRRRVRNVENEDEEEKQSGLPFQCADVAIIQIAENQNKLFIRAVDAFGLSNDSLRRDEHWGGQQSFTGVELINNSGKNTFWLTKMLKGVFYSDYSINF</sequence>
<dbReference type="EMBL" id="CAVMJV010000076">
    <property type="protein sequence ID" value="CAK5089264.1"/>
    <property type="molecule type" value="Genomic_DNA"/>
</dbReference>
<gene>
    <name evidence="1" type="ORF">MENTE1834_LOCUS36966</name>
</gene>
<dbReference type="Proteomes" id="UP001497535">
    <property type="component" value="Unassembled WGS sequence"/>
</dbReference>
<reference evidence="1" key="1">
    <citation type="submission" date="2023-11" db="EMBL/GenBank/DDBJ databases">
        <authorList>
            <person name="Poullet M."/>
        </authorList>
    </citation>
    <scope>NUCLEOTIDE SEQUENCE</scope>
    <source>
        <strain evidence="1">E1834</strain>
    </source>
</reference>
<protein>
    <submittedName>
        <fullName evidence="1">Uncharacterized protein</fullName>
    </submittedName>
</protein>